<sequence>WHNGYFLSRLSWLSSSGRRCPSRARRGQLPWTAQTAKTGCRAVPASTRYGRARATTTSTAAGRRTACSGTRATTTSTRAGSGGRRRAVRVRTSSPGGTGWTAWTAGRAWTRSRA</sequence>
<evidence type="ECO:0000256" key="1">
    <source>
        <dbReference type="SAM" id="MobiDB-lite"/>
    </source>
</evidence>
<dbReference type="EC" id="3.1.3.1" evidence="2"/>
<organism evidence="2">
    <name type="scientific">uncultured Rubrobacteraceae bacterium</name>
    <dbReference type="NCBI Taxonomy" id="349277"/>
    <lineage>
        <taxon>Bacteria</taxon>
        <taxon>Bacillati</taxon>
        <taxon>Actinomycetota</taxon>
        <taxon>Rubrobacteria</taxon>
        <taxon>Rubrobacterales</taxon>
        <taxon>Rubrobacteraceae</taxon>
        <taxon>environmental samples</taxon>
    </lineage>
</organism>
<accession>A0A6J4NKL5</accession>
<dbReference type="AlphaFoldDB" id="A0A6J4NKL5"/>
<dbReference type="EMBL" id="CADCUW010000075">
    <property type="protein sequence ID" value="CAA9390552.1"/>
    <property type="molecule type" value="Genomic_DNA"/>
</dbReference>
<feature type="non-terminal residue" evidence="2">
    <location>
        <position position="1"/>
    </location>
</feature>
<proteinExistence type="predicted"/>
<gene>
    <name evidence="2" type="ORF">AVDCRST_MAG01-01-485</name>
</gene>
<name>A0A6J4NKL5_9ACTN</name>
<dbReference type="GO" id="GO:0004035">
    <property type="term" value="F:alkaline phosphatase activity"/>
    <property type="evidence" value="ECO:0007669"/>
    <property type="project" value="UniProtKB-EC"/>
</dbReference>
<feature type="compositionally biased region" description="Low complexity" evidence="1">
    <location>
        <begin position="90"/>
        <end position="102"/>
    </location>
</feature>
<reference evidence="2" key="1">
    <citation type="submission" date="2020-02" db="EMBL/GenBank/DDBJ databases">
        <authorList>
            <person name="Meier V. D."/>
        </authorList>
    </citation>
    <scope>NUCLEOTIDE SEQUENCE</scope>
    <source>
        <strain evidence="2">AVDCRST_MAG01</strain>
    </source>
</reference>
<feature type="compositionally biased region" description="Low complexity" evidence="1">
    <location>
        <begin position="51"/>
        <end position="79"/>
    </location>
</feature>
<feature type="region of interest" description="Disordered" evidence="1">
    <location>
        <begin position="51"/>
        <end position="102"/>
    </location>
</feature>
<protein>
    <submittedName>
        <fullName evidence="2">Alkaline phosphatase</fullName>
        <ecNumber evidence="2">3.1.3.1</ecNumber>
    </submittedName>
</protein>
<feature type="non-terminal residue" evidence="2">
    <location>
        <position position="114"/>
    </location>
</feature>
<evidence type="ECO:0000313" key="2">
    <source>
        <dbReference type="EMBL" id="CAA9390552.1"/>
    </source>
</evidence>
<keyword evidence="2" id="KW-0378">Hydrolase</keyword>